<evidence type="ECO:0000259" key="3">
    <source>
        <dbReference type="Pfam" id="PF02195"/>
    </source>
</evidence>
<dbReference type="InterPro" id="IPR050336">
    <property type="entry name" value="Chromosome_partition/occlusion"/>
</dbReference>
<dbReference type="Gene3D" id="1.10.10.2830">
    <property type="match status" value="1"/>
</dbReference>
<dbReference type="Proteomes" id="UP000315471">
    <property type="component" value="Unassembled WGS sequence"/>
</dbReference>
<accession>A0A5C6E4A0</accession>
<dbReference type="InterPro" id="IPR041468">
    <property type="entry name" value="HTH_ParB/Spo0J"/>
</dbReference>
<dbReference type="InterPro" id="IPR036086">
    <property type="entry name" value="ParB/Sulfiredoxin_sf"/>
</dbReference>
<dbReference type="SUPFAM" id="SSF110849">
    <property type="entry name" value="ParB/Sulfiredoxin"/>
    <property type="match status" value="1"/>
</dbReference>
<dbReference type="AlphaFoldDB" id="A0A5C6E4A0"/>
<proteinExistence type="predicted"/>
<dbReference type="GO" id="GO:0005694">
    <property type="term" value="C:chromosome"/>
    <property type="evidence" value="ECO:0007669"/>
    <property type="project" value="TreeGrafter"/>
</dbReference>
<comment type="caution">
    <text evidence="5">The sequence shown here is derived from an EMBL/GenBank/DDBJ whole genome shotgun (WGS) entry which is preliminary data.</text>
</comment>
<dbReference type="Pfam" id="PF02195">
    <property type="entry name" value="ParB_N"/>
    <property type="match status" value="1"/>
</dbReference>
<organism evidence="5 6">
    <name type="scientific">Novipirellula aureliae</name>
    <dbReference type="NCBI Taxonomy" id="2527966"/>
    <lineage>
        <taxon>Bacteria</taxon>
        <taxon>Pseudomonadati</taxon>
        <taxon>Planctomycetota</taxon>
        <taxon>Planctomycetia</taxon>
        <taxon>Pirellulales</taxon>
        <taxon>Pirellulaceae</taxon>
        <taxon>Novipirellula</taxon>
    </lineage>
</organism>
<dbReference type="PANTHER" id="PTHR33375">
    <property type="entry name" value="CHROMOSOME-PARTITIONING PROTEIN PARB-RELATED"/>
    <property type="match status" value="1"/>
</dbReference>
<dbReference type="Pfam" id="PF17762">
    <property type="entry name" value="HTH_ParB"/>
    <property type="match status" value="1"/>
</dbReference>
<dbReference type="Gene3D" id="3.90.1530.30">
    <property type="match status" value="1"/>
</dbReference>
<evidence type="ECO:0000259" key="4">
    <source>
        <dbReference type="Pfam" id="PF17762"/>
    </source>
</evidence>
<protein>
    <submittedName>
        <fullName evidence="5">Nucleoid occlusion protein</fullName>
    </submittedName>
</protein>
<sequence length="330" mass="37449">MQKYGFQKREKPSAMPNSQPIPPEITVIGDGIQDPMLALEILDERLQRYRLVQPKLERQMMQSLKDYGQVSPIIVFQLEGQMVLVDGFKRLRAARSLKGFTHLQARLLEVDEQAAKAALFNLNRIVGRPVELEEAWVIFALVREDGLQQAEVAQMLGRHKSWVNRRLALIERLCDEARESLRLGLLTPTQARHLIRLPRGNQKAAMLAATDAALTSRELSDVVDLLSASSTAEQAHLVLSNPREALRQSQADYVYQWDPRMSASGNRAAKRLALLLDCLAKMNSWLRYKGRSELQAIDREPLTDGFVKLEQETKVVAEATEDFLKEMKQP</sequence>
<evidence type="ECO:0000256" key="2">
    <source>
        <dbReference type="SAM" id="MobiDB-lite"/>
    </source>
</evidence>
<dbReference type="OrthoDB" id="9180330at2"/>
<feature type="domain" description="ParB-like N-terminal" evidence="3">
    <location>
        <begin position="44"/>
        <end position="116"/>
    </location>
</feature>
<feature type="domain" description="ParB/Spo0J HTH" evidence="4">
    <location>
        <begin position="132"/>
        <end position="224"/>
    </location>
</feature>
<dbReference type="SUPFAM" id="SSF109709">
    <property type="entry name" value="KorB DNA-binding domain-like"/>
    <property type="match status" value="1"/>
</dbReference>
<gene>
    <name evidence="5" type="primary">noc_1</name>
    <name evidence="5" type="ORF">Q31b_23520</name>
</gene>
<dbReference type="EMBL" id="SJPY01000003">
    <property type="protein sequence ID" value="TWU43314.1"/>
    <property type="molecule type" value="Genomic_DNA"/>
</dbReference>
<evidence type="ECO:0000256" key="1">
    <source>
        <dbReference type="ARBA" id="ARBA00022829"/>
    </source>
</evidence>
<dbReference type="InterPro" id="IPR003115">
    <property type="entry name" value="ParB_N"/>
</dbReference>
<keyword evidence="6" id="KW-1185">Reference proteome</keyword>
<dbReference type="PANTHER" id="PTHR33375:SF1">
    <property type="entry name" value="CHROMOSOME-PARTITIONING PROTEIN PARB-RELATED"/>
    <property type="match status" value="1"/>
</dbReference>
<evidence type="ECO:0000313" key="5">
    <source>
        <dbReference type="EMBL" id="TWU43314.1"/>
    </source>
</evidence>
<reference evidence="5 6" key="1">
    <citation type="submission" date="2019-02" db="EMBL/GenBank/DDBJ databases">
        <title>Deep-cultivation of Planctomycetes and their phenomic and genomic characterization uncovers novel biology.</title>
        <authorList>
            <person name="Wiegand S."/>
            <person name="Jogler M."/>
            <person name="Boedeker C."/>
            <person name="Pinto D."/>
            <person name="Vollmers J."/>
            <person name="Rivas-Marin E."/>
            <person name="Kohn T."/>
            <person name="Peeters S.H."/>
            <person name="Heuer A."/>
            <person name="Rast P."/>
            <person name="Oberbeckmann S."/>
            <person name="Bunk B."/>
            <person name="Jeske O."/>
            <person name="Meyerdierks A."/>
            <person name="Storesund J.E."/>
            <person name="Kallscheuer N."/>
            <person name="Luecker S."/>
            <person name="Lage O.M."/>
            <person name="Pohl T."/>
            <person name="Merkel B.J."/>
            <person name="Hornburger P."/>
            <person name="Mueller R.-W."/>
            <person name="Bruemmer F."/>
            <person name="Labrenz M."/>
            <person name="Spormann A.M."/>
            <person name="Op Den Camp H."/>
            <person name="Overmann J."/>
            <person name="Amann R."/>
            <person name="Jetten M.S.M."/>
            <person name="Mascher T."/>
            <person name="Medema M.H."/>
            <person name="Devos D.P."/>
            <person name="Kaster A.-K."/>
            <person name="Ovreas L."/>
            <person name="Rohde M."/>
            <person name="Galperin M.Y."/>
            <person name="Jogler C."/>
        </authorList>
    </citation>
    <scope>NUCLEOTIDE SEQUENCE [LARGE SCALE GENOMIC DNA]</scope>
    <source>
        <strain evidence="5 6">Q31b</strain>
    </source>
</reference>
<name>A0A5C6E4A0_9BACT</name>
<evidence type="ECO:0000313" key="6">
    <source>
        <dbReference type="Proteomes" id="UP000315471"/>
    </source>
</evidence>
<keyword evidence="1" id="KW-0159">Chromosome partition</keyword>
<feature type="region of interest" description="Disordered" evidence="2">
    <location>
        <begin position="1"/>
        <end position="23"/>
    </location>
</feature>
<dbReference type="GO" id="GO:0007059">
    <property type="term" value="P:chromosome segregation"/>
    <property type="evidence" value="ECO:0007669"/>
    <property type="project" value="TreeGrafter"/>
</dbReference>